<evidence type="ECO:0000313" key="4">
    <source>
        <dbReference type="EMBL" id="NEN52717.1"/>
    </source>
</evidence>
<dbReference type="Proteomes" id="UP000468828">
    <property type="component" value="Unassembled WGS sequence"/>
</dbReference>
<accession>A0A6P0EYZ9</accession>
<dbReference type="InterPro" id="IPR029057">
    <property type="entry name" value="PRTase-like"/>
</dbReference>
<dbReference type="PANTHER" id="PTHR47505:SF1">
    <property type="entry name" value="DNA UTILIZATION PROTEIN YHGH"/>
    <property type="match status" value="1"/>
</dbReference>
<evidence type="ECO:0000256" key="2">
    <source>
        <dbReference type="SAM" id="MobiDB-lite"/>
    </source>
</evidence>
<organism evidence="3 5">
    <name type="scientific">Modestobacter muralis</name>
    <dbReference type="NCBI Taxonomy" id="1608614"/>
    <lineage>
        <taxon>Bacteria</taxon>
        <taxon>Bacillati</taxon>
        <taxon>Actinomycetota</taxon>
        <taxon>Actinomycetes</taxon>
        <taxon>Geodermatophilales</taxon>
        <taxon>Geodermatophilaceae</taxon>
        <taxon>Modestobacter</taxon>
    </lineage>
</organism>
<dbReference type="RefSeq" id="WP_163612487.1">
    <property type="nucleotide sequence ID" value="NZ_JAAGWB010000052.1"/>
</dbReference>
<dbReference type="AlphaFoldDB" id="A0A6P0EYZ9"/>
<sequence length="277" mass="27819">MRPAGTTQDGAPPWAGVLQAGGRALADLVLPRVCAGCALPGSVLCAPCGSRLARPRLAEPRRHPPGFPPTVAAGAYAGPVRPAVVAFKEHGRAELAAPLGTALALAVATVLTGLPPSSGSSDGGSSDAGSSDAGPVVLVPMPSDPAAVRRRGRDHVQELADRAVAELAAAGLTATTVPLLGRAGRTRDSAGLDAAARRANLTGRFRRLPVLLPPGCRLVLVDDVATSGATLTEAARALTAGAPVGGEPVLAAVVAATPRRVRRPDPPRSAAVLTLRR</sequence>
<protein>
    <submittedName>
        <fullName evidence="3">ComF family protein</fullName>
    </submittedName>
</protein>
<evidence type="ECO:0000313" key="3">
    <source>
        <dbReference type="EMBL" id="NEK95829.1"/>
    </source>
</evidence>
<evidence type="ECO:0000256" key="1">
    <source>
        <dbReference type="ARBA" id="ARBA00008007"/>
    </source>
</evidence>
<dbReference type="EMBL" id="JAAGWH010000050">
    <property type="protein sequence ID" value="NEK95829.1"/>
    <property type="molecule type" value="Genomic_DNA"/>
</dbReference>
<name>A0A6P0EYZ9_9ACTN</name>
<dbReference type="InterPro" id="IPR000836">
    <property type="entry name" value="PRTase_dom"/>
</dbReference>
<dbReference type="PANTHER" id="PTHR47505">
    <property type="entry name" value="DNA UTILIZATION PROTEIN YHGH"/>
    <property type="match status" value="1"/>
</dbReference>
<keyword evidence="5" id="KW-1185">Reference proteome</keyword>
<reference evidence="3 5" key="1">
    <citation type="submission" date="2020-01" db="EMBL/GenBank/DDBJ databases">
        <title>the WGS Modestobacter muralis CPCC 204518.</title>
        <authorList>
            <person name="Jiang Z."/>
        </authorList>
    </citation>
    <scope>NUCLEOTIDE SEQUENCE [LARGE SCALE GENOMIC DNA]</scope>
    <source>
        <strain evidence="3 5">DSM 100205</strain>
    </source>
</reference>
<dbReference type="Proteomes" id="UP000471152">
    <property type="component" value="Unassembled WGS sequence"/>
</dbReference>
<feature type="region of interest" description="Disordered" evidence="2">
    <location>
        <begin position="116"/>
        <end position="135"/>
    </location>
</feature>
<comment type="similarity">
    <text evidence="1">Belongs to the ComF/GntX family.</text>
</comment>
<proteinExistence type="inferred from homology"/>
<dbReference type="CDD" id="cd06223">
    <property type="entry name" value="PRTases_typeI"/>
    <property type="match status" value="1"/>
</dbReference>
<reference evidence="4 6" key="2">
    <citation type="submission" date="2020-02" db="EMBL/GenBank/DDBJ databases">
        <title>The WGS of Modestobacter muralis DSM 100205.</title>
        <authorList>
            <person name="Jiang Z."/>
        </authorList>
    </citation>
    <scope>NUCLEOTIDE SEQUENCE [LARGE SCALE GENOMIC DNA]</scope>
    <source>
        <strain evidence="4 6">DSM 100205</strain>
    </source>
</reference>
<comment type="caution">
    <text evidence="3">The sequence shown here is derived from an EMBL/GenBank/DDBJ whole genome shotgun (WGS) entry which is preliminary data.</text>
</comment>
<gene>
    <name evidence="4" type="ORF">G3R41_17550</name>
    <name evidence="3" type="ORF">GCU67_16900</name>
</gene>
<evidence type="ECO:0000313" key="5">
    <source>
        <dbReference type="Proteomes" id="UP000468828"/>
    </source>
</evidence>
<dbReference type="InterPro" id="IPR051910">
    <property type="entry name" value="ComF/GntX_DNA_util-trans"/>
</dbReference>
<dbReference type="Gene3D" id="3.40.50.2020">
    <property type="match status" value="1"/>
</dbReference>
<dbReference type="SUPFAM" id="SSF53271">
    <property type="entry name" value="PRTase-like"/>
    <property type="match status" value="1"/>
</dbReference>
<dbReference type="EMBL" id="JAAGWB010000052">
    <property type="protein sequence ID" value="NEN52717.1"/>
    <property type="molecule type" value="Genomic_DNA"/>
</dbReference>
<feature type="compositionally biased region" description="Low complexity" evidence="2">
    <location>
        <begin position="116"/>
        <end position="134"/>
    </location>
</feature>
<evidence type="ECO:0000313" key="6">
    <source>
        <dbReference type="Proteomes" id="UP000471152"/>
    </source>
</evidence>